<evidence type="ECO:0000256" key="2">
    <source>
        <dbReference type="ARBA" id="ARBA00022448"/>
    </source>
</evidence>
<dbReference type="InterPro" id="IPR038532">
    <property type="entry name" value="NDUFS4-like_sf"/>
</dbReference>
<comment type="similarity">
    <text evidence="1 9">Belongs to the complex I NDUFS4 subunit family.</text>
</comment>
<evidence type="ECO:0000256" key="10">
    <source>
        <dbReference type="SAM" id="MobiDB-lite"/>
    </source>
</evidence>
<dbReference type="OrthoDB" id="3089at2759"/>
<comment type="function">
    <text evidence="9">Accessory subunit of the mitochondrial membrane respiratory chain NADH dehydrogenase (Complex I), that is believed not to be involved in catalysis. Complex I functions in the transfer of electrons from NADH to the respiratory chain. The immediate electron acceptor for the enzyme is believed to be ubiquinone.</text>
</comment>
<dbReference type="Proteomes" id="UP000039324">
    <property type="component" value="Unassembled WGS sequence"/>
</dbReference>
<keyword evidence="5 9" id="KW-0809">Transit peptide</keyword>
<evidence type="ECO:0000256" key="4">
    <source>
        <dbReference type="ARBA" id="ARBA00022792"/>
    </source>
</evidence>
<evidence type="ECO:0000256" key="1">
    <source>
        <dbReference type="ARBA" id="ARBA00005882"/>
    </source>
</evidence>
<evidence type="ECO:0000313" key="11">
    <source>
        <dbReference type="EMBL" id="CEP03493.1"/>
    </source>
</evidence>
<dbReference type="PANTHER" id="PTHR12219:SF8">
    <property type="entry name" value="NADH DEHYDROGENASE [UBIQUINONE] IRON-SULFUR PROTEIN 4, MITOCHONDRIAL"/>
    <property type="match status" value="1"/>
</dbReference>
<dbReference type="GO" id="GO:0022900">
    <property type="term" value="P:electron transport chain"/>
    <property type="evidence" value="ECO:0007669"/>
    <property type="project" value="InterPro"/>
</dbReference>
<name>A0A0G4J797_PLABS</name>
<geneLocation type="mitochondrion" evidence="12"/>
<dbReference type="GO" id="GO:0005743">
    <property type="term" value="C:mitochondrial inner membrane"/>
    <property type="evidence" value="ECO:0007669"/>
    <property type="project" value="UniProtKB-SubCell"/>
</dbReference>
<evidence type="ECO:0000256" key="9">
    <source>
        <dbReference type="RuleBase" id="RU367010"/>
    </source>
</evidence>
<comment type="subcellular location">
    <subcellularLocation>
        <location evidence="9">Mitochondrion inner membrane</location>
        <topology evidence="9">Peripheral membrane protein</topology>
        <orientation evidence="9">Matrix side</orientation>
    </subcellularLocation>
</comment>
<dbReference type="InterPro" id="IPR006885">
    <property type="entry name" value="NADH_UbQ_FeS_4_mit-like"/>
</dbReference>
<keyword evidence="13" id="KW-1185">Reference proteome</keyword>
<reference evidence="12 14" key="2">
    <citation type="submission" date="2018-03" db="EMBL/GenBank/DDBJ databases">
        <authorList>
            <person name="Fogelqvist J."/>
        </authorList>
    </citation>
    <scope>NUCLEOTIDE SEQUENCE [LARGE SCALE GENOMIC DNA]</scope>
</reference>
<feature type="region of interest" description="Disordered" evidence="10">
    <location>
        <begin position="184"/>
        <end position="212"/>
    </location>
</feature>
<keyword evidence="8 9" id="KW-0472">Membrane</keyword>
<organism evidence="11 13">
    <name type="scientific">Plasmodiophora brassicae</name>
    <name type="common">Clubroot disease agent</name>
    <dbReference type="NCBI Taxonomy" id="37360"/>
    <lineage>
        <taxon>Eukaryota</taxon>
        <taxon>Sar</taxon>
        <taxon>Rhizaria</taxon>
        <taxon>Endomyxa</taxon>
        <taxon>Phytomyxea</taxon>
        <taxon>Plasmodiophorida</taxon>
        <taxon>Plasmodiophoridae</taxon>
        <taxon>Plasmodiophora</taxon>
    </lineage>
</organism>
<proteinExistence type="inferred from homology"/>
<sequence>MLRQLVRGRWCRRVQARCLLTESKAPADRPVLFVGEDMPGPTVVYEDNLLHEQNTAVMKRGEFMAAIGGFRNMGPEDFLDDYRAIISKPAPPVGQQGDHHPIGLEWRMTFEPHRKWASNVMGWTASKDVYAGHRLWFDSAKSAIRFAESMGIKYHVQKPHEKTARPQPYAANFRWKGAPAKDVSDQAIGLGEGAQADKGPQIKPRQAEATGL</sequence>
<dbReference type="EMBL" id="CDSF01000145">
    <property type="protein sequence ID" value="CEP03493.1"/>
    <property type="molecule type" value="Genomic_DNA"/>
</dbReference>
<dbReference type="EMBL" id="OVEO01000012">
    <property type="protein sequence ID" value="SPQ99500.1"/>
    <property type="molecule type" value="Genomic_DNA"/>
</dbReference>
<dbReference type="STRING" id="37360.A0A0G4J797"/>
<evidence type="ECO:0000313" key="12">
    <source>
        <dbReference type="EMBL" id="SPQ99500.1"/>
    </source>
</evidence>
<dbReference type="Gene3D" id="3.30.160.190">
    <property type="entry name" value="atu1810 like domain"/>
    <property type="match status" value="1"/>
</dbReference>
<evidence type="ECO:0000256" key="6">
    <source>
        <dbReference type="ARBA" id="ARBA00022982"/>
    </source>
</evidence>
<dbReference type="PANTHER" id="PTHR12219">
    <property type="entry name" value="NADH-UBIQUINONE OXIDOREDUCTASE"/>
    <property type="match status" value="1"/>
</dbReference>
<keyword evidence="3 9" id="KW-0679">Respiratory chain</keyword>
<evidence type="ECO:0000313" key="13">
    <source>
        <dbReference type="Proteomes" id="UP000039324"/>
    </source>
</evidence>
<dbReference type="Pfam" id="PF04800">
    <property type="entry name" value="NDUS4"/>
    <property type="match status" value="1"/>
</dbReference>
<evidence type="ECO:0000256" key="8">
    <source>
        <dbReference type="ARBA" id="ARBA00023136"/>
    </source>
</evidence>
<keyword evidence="2 9" id="KW-0813">Transport</keyword>
<keyword evidence="7 9" id="KW-0496">Mitochondrion</keyword>
<dbReference type="Proteomes" id="UP000290189">
    <property type="component" value="Unassembled WGS sequence"/>
</dbReference>
<keyword evidence="4 9" id="KW-0999">Mitochondrion inner membrane</keyword>
<evidence type="ECO:0000313" key="14">
    <source>
        <dbReference type="Proteomes" id="UP000290189"/>
    </source>
</evidence>
<keyword evidence="6 9" id="KW-0249">Electron transport</keyword>
<protein>
    <recommendedName>
        <fullName evidence="9">NADH dehydrogenase [ubiquinone] iron-sulfur protein 4, mitochondrial</fullName>
    </recommendedName>
</protein>
<accession>A0A0G4J797</accession>
<dbReference type="AlphaFoldDB" id="A0A0G4J797"/>
<reference evidence="11 13" key="1">
    <citation type="submission" date="2015-02" db="EMBL/GenBank/DDBJ databases">
        <authorList>
            <person name="Chooi Y.-H."/>
        </authorList>
    </citation>
    <scope>NUCLEOTIDE SEQUENCE [LARGE SCALE GENOMIC DNA]</scope>
    <source>
        <strain evidence="11">E3</strain>
    </source>
</reference>
<evidence type="ECO:0000256" key="5">
    <source>
        <dbReference type="ARBA" id="ARBA00022946"/>
    </source>
</evidence>
<gene>
    <name evidence="11" type="ORF">PBRA_009378</name>
    <name evidence="12" type="ORF">PLBR_LOCUS6715</name>
</gene>
<evidence type="ECO:0000256" key="7">
    <source>
        <dbReference type="ARBA" id="ARBA00023128"/>
    </source>
</evidence>
<evidence type="ECO:0000256" key="3">
    <source>
        <dbReference type="ARBA" id="ARBA00022660"/>
    </source>
</evidence>